<feature type="domain" description="Hydantoinase A/oxoprolinase" evidence="1">
    <location>
        <begin position="175"/>
        <end position="494"/>
    </location>
</feature>
<name>A0A6N3DMV0_9FIRM</name>
<dbReference type="EC" id="6.4.1.8" evidence="3"/>
<dbReference type="GO" id="GO:0006749">
    <property type="term" value="P:glutathione metabolic process"/>
    <property type="evidence" value="ECO:0007669"/>
    <property type="project" value="TreeGrafter"/>
</dbReference>
<keyword evidence="3" id="KW-0436">Ligase</keyword>
<dbReference type="PANTHER" id="PTHR11365">
    <property type="entry name" value="5-OXOPROLINASE RELATED"/>
    <property type="match status" value="1"/>
</dbReference>
<dbReference type="InterPro" id="IPR045079">
    <property type="entry name" value="Oxoprolinase-like"/>
</dbReference>
<evidence type="ECO:0000313" key="3">
    <source>
        <dbReference type="EMBL" id="VYU30290.1"/>
    </source>
</evidence>
<organism evidence="3">
    <name type="scientific">Veillonella ratti</name>
    <dbReference type="NCBI Taxonomy" id="103892"/>
    <lineage>
        <taxon>Bacteria</taxon>
        <taxon>Bacillati</taxon>
        <taxon>Bacillota</taxon>
        <taxon>Negativicutes</taxon>
        <taxon>Veillonellales</taxon>
        <taxon>Veillonellaceae</taxon>
        <taxon>Veillonella</taxon>
    </lineage>
</organism>
<dbReference type="GO" id="GO:0017168">
    <property type="term" value="F:5-oxoprolinase (ATP-hydrolyzing) activity"/>
    <property type="evidence" value="ECO:0007669"/>
    <property type="project" value="TreeGrafter"/>
</dbReference>
<dbReference type="EMBL" id="CACRUX010000059">
    <property type="protein sequence ID" value="VYU30290.1"/>
    <property type="molecule type" value="Genomic_DNA"/>
</dbReference>
<proteinExistence type="predicted"/>
<gene>
    <name evidence="3" type="primary">apc1</name>
    <name evidence="3" type="ORF">VRLFYP33_01693</name>
</gene>
<dbReference type="Pfam" id="PF01968">
    <property type="entry name" value="Hydantoinase_A"/>
    <property type="match status" value="1"/>
</dbReference>
<dbReference type="InterPro" id="IPR043129">
    <property type="entry name" value="ATPase_NBD"/>
</dbReference>
<dbReference type="InterPro" id="IPR002821">
    <property type="entry name" value="Hydantoinase_A"/>
</dbReference>
<reference evidence="3" key="1">
    <citation type="submission" date="2019-11" db="EMBL/GenBank/DDBJ databases">
        <authorList>
            <person name="Feng L."/>
        </authorList>
    </citation>
    <scope>NUCLEOTIDE SEQUENCE</scope>
    <source>
        <strain evidence="3">VrattiLFYP33</strain>
    </source>
</reference>
<sequence>MLVGLDVGGTFTDAVVVDKGRILKSHKCRTTKPNLMEGIEAALAGVATAIEPTKVTRVTLSTTIVTNALVMNQVDPVDLYVIPGPGMDIRPLLPVTPIVLNGYTDHRGSLAAPLRQRELDQIPGEKQNTRAAVSAKFSVRNPKLEQALKEELLAAGYETVSAGAELSGSLNFPRRTVSAYFNSAVQGTFEDFSEAVKAALARYGLTAPIYILKADGGSLPLERMKASPVETAFTGPAASVLGMAALRSMPKDMTVALDMGGTTTDISLWENGVPMMARGGAMIRNYPSAVRSFAVSSVGIGGESAVAFDENGKLTVGPDRLGPSLVLGGTVPTLGDALIVLGKANYGDTHMAWQGLANLLQKAPHGYVAGTDKDVADTDNTAIAADDAAAGIAAGNAAEGIAKDAVIAFAKDIVAAAVTVITDGIAASVQRENKLPIYVVRDIVEPKIFKPEKLVAVGGTAVTLAPFVSERLALPVQIPQNAPVANAVGAAVARETLMLTVHVDTAKGILVVPELGIHEKQRSVQTAAQAESLALDYLQKAAGDLGLTNAPSGHIISVEDVPIIEGWQSMHRLITVKAQLEPGVSEYVQ</sequence>
<dbReference type="GO" id="GO:0016874">
    <property type="term" value="F:ligase activity"/>
    <property type="evidence" value="ECO:0007669"/>
    <property type="project" value="UniProtKB-KW"/>
</dbReference>
<dbReference type="SUPFAM" id="SSF53067">
    <property type="entry name" value="Actin-like ATPase domain"/>
    <property type="match status" value="1"/>
</dbReference>
<dbReference type="GO" id="GO:0005829">
    <property type="term" value="C:cytosol"/>
    <property type="evidence" value="ECO:0007669"/>
    <property type="project" value="TreeGrafter"/>
</dbReference>
<protein>
    <submittedName>
        <fullName evidence="3">Acetophenone carboxylase alpha subunit</fullName>
        <ecNumber evidence="3">6.4.1.8</ecNumber>
    </submittedName>
</protein>
<dbReference type="Pfam" id="PF05378">
    <property type="entry name" value="Hydant_A_N"/>
    <property type="match status" value="1"/>
</dbReference>
<accession>A0A6N3DMV0</accession>
<evidence type="ECO:0000259" key="2">
    <source>
        <dbReference type="Pfam" id="PF05378"/>
    </source>
</evidence>
<feature type="domain" description="Hydantoinase/oxoprolinase N-terminal" evidence="2">
    <location>
        <begin position="3"/>
        <end position="152"/>
    </location>
</feature>
<dbReference type="RefSeq" id="WP_156705252.1">
    <property type="nucleotide sequence ID" value="NZ_CACRUX010000059.1"/>
</dbReference>
<dbReference type="InterPro" id="IPR008040">
    <property type="entry name" value="Hydant_A_N"/>
</dbReference>
<dbReference type="PANTHER" id="PTHR11365:SF2">
    <property type="entry name" value="5-OXOPROLINASE"/>
    <property type="match status" value="1"/>
</dbReference>
<dbReference type="AlphaFoldDB" id="A0A6N3DMV0"/>
<evidence type="ECO:0000259" key="1">
    <source>
        <dbReference type="Pfam" id="PF01968"/>
    </source>
</evidence>